<evidence type="ECO:0000256" key="4">
    <source>
        <dbReference type="ARBA" id="ARBA00011738"/>
    </source>
</evidence>
<feature type="active site" evidence="6">
    <location>
        <position position="323"/>
    </location>
</feature>
<dbReference type="Gene3D" id="1.10.580.10">
    <property type="entry name" value="Citrate Synthase, domain 1"/>
    <property type="match status" value="1"/>
</dbReference>
<comment type="subcellular location">
    <subcellularLocation>
        <location evidence="1">Mitochondrion matrix</location>
    </subcellularLocation>
</comment>
<proteinExistence type="inferred from homology"/>
<dbReference type="GO" id="GO:0046912">
    <property type="term" value="F:acyltransferase activity, acyl groups converted into alkyl on transfer"/>
    <property type="evidence" value="ECO:0007669"/>
    <property type="project" value="InterPro"/>
</dbReference>
<dbReference type="SUPFAM" id="SSF48256">
    <property type="entry name" value="Citrate synthase"/>
    <property type="match status" value="1"/>
</dbReference>
<evidence type="ECO:0000256" key="5">
    <source>
        <dbReference type="ARBA" id="ARBA00022679"/>
    </source>
</evidence>
<accession>A0A0X3PIW4</accession>
<dbReference type="EMBL" id="GEEE01013418">
    <property type="protein sequence ID" value="JAP49807.1"/>
    <property type="molecule type" value="Transcribed_RNA"/>
</dbReference>
<evidence type="ECO:0000256" key="7">
    <source>
        <dbReference type="RuleBase" id="RU000441"/>
    </source>
</evidence>
<protein>
    <recommendedName>
        <fullName evidence="7">Citrate synthase</fullName>
    </recommendedName>
</protein>
<keyword evidence="5 7" id="KW-0808">Transferase</keyword>
<dbReference type="PANTHER" id="PTHR11739">
    <property type="entry name" value="CITRATE SYNTHASE"/>
    <property type="match status" value="1"/>
</dbReference>
<evidence type="ECO:0000313" key="8">
    <source>
        <dbReference type="EMBL" id="JAP49807.1"/>
    </source>
</evidence>
<dbReference type="InterPro" id="IPR002020">
    <property type="entry name" value="Citrate_synthase"/>
</dbReference>
<feature type="active site" evidence="6">
    <location>
        <position position="424"/>
    </location>
</feature>
<name>A0A0X3PIW4_SCHSO</name>
<evidence type="ECO:0000256" key="1">
    <source>
        <dbReference type="ARBA" id="ARBA00004305"/>
    </source>
</evidence>
<reference evidence="8" key="1">
    <citation type="submission" date="2016-01" db="EMBL/GenBank/DDBJ databases">
        <title>Reference transcriptome for the parasite Schistocephalus solidus: insights into the molecular evolution of parasitism.</title>
        <authorList>
            <person name="Hebert F.O."/>
            <person name="Grambauer S."/>
            <person name="Barber I."/>
            <person name="Landry C.R."/>
            <person name="Aubin-Horth N."/>
        </authorList>
    </citation>
    <scope>NUCLEOTIDE SEQUENCE</scope>
</reference>
<dbReference type="GO" id="GO:0006101">
    <property type="term" value="P:citrate metabolic process"/>
    <property type="evidence" value="ECO:0007669"/>
    <property type="project" value="InterPro"/>
</dbReference>
<dbReference type="UniPathway" id="UPA00223">
    <property type="reaction ID" value="UER00717"/>
</dbReference>
<dbReference type="PRINTS" id="PR00143">
    <property type="entry name" value="CITRTSNTHASE"/>
</dbReference>
<feature type="active site" evidence="6">
    <location>
        <position position="369"/>
    </location>
</feature>
<dbReference type="NCBIfam" id="NF007128">
    <property type="entry name" value="PRK09569.1"/>
    <property type="match status" value="1"/>
</dbReference>
<dbReference type="FunFam" id="1.10.580.10:FF:000001">
    <property type="entry name" value="Citrate synthase"/>
    <property type="match status" value="1"/>
</dbReference>
<dbReference type="PROSITE" id="PS00480">
    <property type="entry name" value="CITRATE_SYNTHASE"/>
    <property type="match status" value="1"/>
</dbReference>
<organism evidence="8">
    <name type="scientific">Schistocephalus solidus</name>
    <name type="common">Tapeworm</name>
    <dbReference type="NCBI Taxonomy" id="70667"/>
    <lineage>
        <taxon>Eukaryota</taxon>
        <taxon>Metazoa</taxon>
        <taxon>Spiralia</taxon>
        <taxon>Lophotrochozoa</taxon>
        <taxon>Platyhelminthes</taxon>
        <taxon>Cestoda</taxon>
        <taxon>Eucestoda</taxon>
        <taxon>Diphyllobothriidea</taxon>
        <taxon>Diphyllobothriidae</taxon>
        <taxon>Schistocephalus</taxon>
    </lineage>
</organism>
<dbReference type="InterPro" id="IPR010109">
    <property type="entry name" value="Citrate_synthase_euk"/>
</dbReference>
<dbReference type="GO" id="GO:0006099">
    <property type="term" value="P:tricarboxylic acid cycle"/>
    <property type="evidence" value="ECO:0007669"/>
    <property type="project" value="UniProtKB-UniPathway"/>
</dbReference>
<dbReference type="Gene3D" id="1.10.230.10">
    <property type="entry name" value="Cytochrome P450-Terp, domain 2"/>
    <property type="match status" value="1"/>
</dbReference>
<dbReference type="InterPro" id="IPR016142">
    <property type="entry name" value="Citrate_synth-like_lrg_a-sub"/>
</dbReference>
<dbReference type="GO" id="GO:0005759">
    <property type="term" value="C:mitochondrial matrix"/>
    <property type="evidence" value="ECO:0007669"/>
    <property type="project" value="UniProtKB-SubCell"/>
</dbReference>
<sequence>MIIPQICHSLSVIMLRGRVVVVRCAQMTAQTGRQKPATYLFSTTCAHSGGRVRGLREVLEEVIPQQQTLVTAFRKQYGSEKIGEVTVDMVYGGMRGIKGLVTETSVLDPNEGIRLRGYTIEECQKLLPKAPGGEEPLPEGVLFLLMTGQLPSPEQVSLISEELVSRASLPTHVAKMLQTFPDTLHPMTQLAAATAVLNSESKFVKAYNSGVGKATYWKYVYEDSLDLIAKLPIIAATIYNNTFRNGAKLATLDPKADWSLNFARMLGYNDPLFYELLRLYMVIHSDHEGGNVSAHTCHLVGSALSDPYLSFSAAMCGLAGPLHGLANQEVLTWIMDLIAAKGKSPTDDQIVEFVKETLSRGKVVPGFGHAVLRKTDPRYMCQRSFSLKHFPDDPLIKIVAQCFKLIPPFLTNLGKVANPWPNVDAHSGAILQHFGMKEMSYYTVLFGVSRALGVCSSLVWARALGMPIERPKSLSTDALRKLVKAKN</sequence>
<comment type="pathway">
    <text evidence="2">Carbohydrate metabolism; tricarboxylic acid cycle; isocitrate from oxaloacetate: step 1/2.</text>
</comment>
<comment type="similarity">
    <text evidence="3 7">Belongs to the citrate synthase family.</text>
</comment>
<dbReference type="GO" id="GO:0005975">
    <property type="term" value="P:carbohydrate metabolic process"/>
    <property type="evidence" value="ECO:0007669"/>
    <property type="project" value="TreeGrafter"/>
</dbReference>
<evidence type="ECO:0000256" key="2">
    <source>
        <dbReference type="ARBA" id="ARBA00004751"/>
    </source>
</evidence>
<dbReference type="AlphaFoldDB" id="A0A0X3PIW4"/>
<dbReference type="NCBIfam" id="TIGR01793">
    <property type="entry name" value="cit_synth_euk"/>
    <property type="match status" value="1"/>
</dbReference>
<dbReference type="InterPro" id="IPR019810">
    <property type="entry name" value="Citrate_synthase_AS"/>
</dbReference>
<evidence type="ECO:0000256" key="3">
    <source>
        <dbReference type="ARBA" id="ARBA00010566"/>
    </source>
</evidence>
<dbReference type="PANTHER" id="PTHR11739:SF8">
    <property type="entry name" value="CITRATE SYNTHASE, MITOCHONDRIAL"/>
    <property type="match status" value="1"/>
</dbReference>
<dbReference type="InterPro" id="IPR036969">
    <property type="entry name" value="Citrate_synthase_sf"/>
</dbReference>
<comment type="subunit">
    <text evidence="4">Homodimer.</text>
</comment>
<evidence type="ECO:0000256" key="6">
    <source>
        <dbReference type="PIRSR" id="PIRSR610109-1"/>
    </source>
</evidence>
<dbReference type="Pfam" id="PF00285">
    <property type="entry name" value="Citrate_synt"/>
    <property type="match status" value="1"/>
</dbReference>
<gene>
    <name evidence="8" type="ORF">TR148973</name>
</gene>
<dbReference type="InterPro" id="IPR016143">
    <property type="entry name" value="Citrate_synth-like_sm_a-sub"/>
</dbReference>